<dbReference type="GeneID" id="100366363"/>
<protein>
    <submittedName>
        <fullName evidence="6">DNA repair and recombination protein RAD54-like</fullName>
    </submittedName>
</protein>
<dbReference type="InterPro" id="IPR027417">
    <property type="entry name" value="P-loop_NTPase"/>
</dbReference>
<evidence type="ECO:0000313" key="5">
    <source>
        <dbReference type="Proteomes" id="UP000694865"/>
    </source>
</evidence>
<dbReference type="InterPro" id="IPR014001">
    <property type="entry name" value="Helicase_ATP-bd"/>
</dbReference>
<dbReference type="Pfam" id="PF00176">
    <property type="entry name" value="SNF2-rel_dom"/>
    <property type="match status" value="2"/>
</dbReference>
<dbReference type="Proteomes" id="UP000694865">
    <property type="component" value="Unplaced"/>
</dbReference>
<dbReference type="PROSITE" id="PS51192">
    <property type="entry name" value="HELICASE_ATP_BIND_1"/>
    <property type="match status" value="1"/>
</dbReference>
<feature type="compositionally biased region" description="Polar residues" evidence="2">
    <location>
        <begin position="1"/>
        <end position="12"/>
    </location>
</feature>
<dbReference type="SUPFAM" id="SSF52540">
    <property type="entry name" value="P-loop containing nucleoside triphosphate hydrolases"/>
    <property type="match status" value="2"/>
</dbReference>
<feature type="region of interest" description="Disordered" evidence="2">
    <location>
        <begin position="59"/>
        <end position="84"/>
    </location>
</feature>
<keyword evidence="5" id="KW-1185">Reference proteome</keyword>
<feature type="region of interest" description="Disordered" evidence="2">
    <location>
        <begin position="1"/>
        <end position="35"/>
    </location>
</feature>
<dbReference type="InterPro" id="IPR038718">
    <property type="entry name" value="SNF2-like_sf"/>
</dbReference>
<organism evidence="5 6">
    <name type="scientific">Saccoglossus kowalevskii</name>
    <name type="common">Acorn worm</name>
    <dbReference type="NCBI Taxonomy" id="10224"/>
    <lineage>
        <taxon>Eukaryota</taxon>
        <taxon>Metazoa</taxon>
        <taxon>Hemichordata</taxon>
        <taxon>Enteropneusta</taxon>
        <taxon>Harrimaniidae</taxon>
        <taxon>Saccoglossus</taxon>
    </lineage>
</organism>
<dbReference type="SMART" id="SM00487">
    <property type="entry name" value="DEXDc"/>
    <property type="match status" value="1"/>
</dbReference>
<evidence type="ECO:0000256" key="2">
    <source>
        <dbReference type="SAM" id="MobiDB-lite"/>
    </source>
</evidence>
<keyword evidence="1" id="KW-0378">Hydrolase</keyword>
<dbReference type="InterPro" id="IPR000330">
    <property type="entry name" value="SNF2_N"/>
</dbReference>
<gene>
    <name evidence="6" type="primary">LOC100366363</name>
</gene>
<feature type="domain" description="Helicase ATP-binding" evidence="3">
    <location>
        <begin position="182"/>
        <end position="319"/>
    </location>
</feature>
<dbReference type="Pfam" id="PF00271">
    <property type="entry name" value="Helicase_C"/>
    <property type="match status" value="1"/>
</dbReference>
<proteinExistence type="predicted"/>
<dbReference type="CDD" id="cd18793">
    <property type="entry name" value="SF2_C_SNF"/>
    <property type="match status" value="1"/>
</dbReference>
<name>A0ABM0MGH5_SACKO</name>
<feature type="domain" description="Helicase C-terminal" evidence="4">
    <location>
        <begin position="445"/>
        <end position="599"/>
    </location>
</feature>
<dbReference type="SMART" id="SM00490">
    <property type="entry name" value="HELICc"/>
    <property type="match status" value="1"/>
</dbReference>
<dbReference type="PANTHER" id="PTHR45629:SF7">
    <property type="entry name" value="DNA EXCISION REPAIR PROTEIN ERCC-6-RELATED"/>
    <property type="match status" value="1"/>
</dbReference>
<dbReference type="Gene3D" id="3.40.50.10810">
    <property type="entry name" value="Tandem AAA-ATPase domain"/>
    <property type="match status" value="1"/>
</dbReference>
<dbReference type="RefSeq" id="XP_006819116.1">
    <property type="nucleotide sequence ID" value="XM_006819053.1"/>
</dbReference>
<dbReference type="PANTHER" id="PTHR45629">
    <property type="entry name" value="SNF2/RAD54 FAMILY MEMBER"/>
    <property type="match status" value="1"/>
</dbReference>
<dbReference type="PROSITE" id="PS51194">
    <property type="entry name" value="HELICASE_CTER"/>
    <property type="match status" value="1"/>
</dbReference>
<dbReference type="Gene3D" id="3.40.50.300">
    <property type="entry name" value="P-loop containing nucleotide triphosphate hydrolases"/>
    <property type="match status" value="1"/>
</dbReference>
<accession>A0ABM0MGH5</accession>
<dbReference type="InterPro" id="IPR050496">
    <property type="entry name" value="SNF2_RAD54_helicase_repair"/>
</dbReference>
<sequence length="689" mass="77876">MRRSHAPSQLALSSHKRKHSDEDMPGSRSCSKDLKKMKINGTHSWSGLNPFMSPYRKPLCPIMNDSDDEDSDAPTPTAGSSHEDMIRRILSRPFKIPIPNYKGPVMGKVLGVRRQGARRPLHDPDEEGALILYSPPVLSAHEQLTVNKENQPVHVVVDPVVSKVLRPHQREGVKFMWDCVTGRRIEKSYGCIMADEMGLGKTLQCITLMWTLLKQSPDYIIILVFLLENNWYNEISKWLGSRISPIAIDSGSKADIDRNLTHFMTQNGRRIAHPILIISYETFRLHASVLHKGAVGLVLCDEGHRLKNSENQTYLALSGLNCKRRVLLDCCPLTQWLLSSNSSILSKYLPVKVEQVVCCRLTDVQRALYNGFVSTKAAECQVTSNGKVSMSSLSSITQLKKLCNHPSLIYNKCVDGEEGFDGALDLFPSNFNAKGVQPELSGKMQVLDYILAVTRTTSSDKVVLVSNYTQTLDLFEKLCHNRGYLYVRLDGSMSIKKRAKMVERFNNPSSAEYIFMLSSKAGGCGLNLIGANRLVMFDPDWNPANDDQAMARVWRDGQKKQCYIYRLLSTGTIEEKIFQRQAHKKALSSCVVDNEEDVERHFSLDELKDLFKLNENTQSDTHDKFKCRRCVNNIQVRPPPDGSDCSNDLSQWNHCPDKKGIIDQVLKSSWCDNISFVFHHRSHDQIQTV</sequence>
<dbReference type="InterPro" id="IPR001650">
    <property type="entry name" value="Helicase_C-like"/>
</dbReference>
<dbReference type="InterPro" id="IPR049730">
    <property type="entry name" value="SNF2/RAD54-like_C"/>
</dbReference>
<evidence type="ECO:0000313" key="6">
    <source>
        <dbReference type="RefSeq" id="XP_006819116.1"/>
    </source>
</evidence>
<reference evidence="6" key="1">
    <citation type="submission" date="2025-08" db="UniProtKB">
        <authorList>
            <consortium name="RefSeq"/>
        </authorList>
    </citation>
    <scope>IDENTIFICATION</scope>
    <source>
        <tissue evidence="6">Testes</tissue>
    </source>
</reference>
<evidence type="ECO:0000259" key="3">
    <source>
        <dbReference type="PROSITE" id="PS51192"/>
    </source>
</evidence>
<evidence type="ECO:0000259" key="4">
    <source>
        <dbReference type="PROSITE" id="PS51194"/>
    </source>
</evidence>
<dbReference type="Gene3D" id="1.20.120.850">
    <property type="entry name" value="SWI2/SNF2 ATPases, N-terminal domain"/>
    <property type="match status" value="1"/>
</dbReference>
<evidence type="ECO:0000256" key="1">
    <source>
        <dbReference type="ARBA" id="ARBA00022801"/>
    </source>
</evidence>